<protein>
    <recommendedName>
        <fullName evidence="4">Lipid A deacylase LpxR family protein</fullName>
    </recommendedName>
</protein>
<name>A0AAC9PX40_9FLAO</name>
<evidence type="ECO:0008006" key="4">
    <source>
        <dbReference type="Google" id="ProtNLM"/>
    </source>
</evidence>
<organism evidence="2 3">
    <name type="scientific">Lacinutrix venerupis</name>
    <dbReference type="NCBI Taxonomy" id="1486034"/>
    <lineage>
        <taxon>Bacteria</taxon>
        <taxon>Pseudomonadati</taxon>
        <taxon>Bacteroidota</taxon>
        <taxon>Flavobacteriia</taxon>
        <taxon>Flavobacteriales</taxon>
        <taxon>Flavobacteriaceae</taxon>
        <taxon>Lacinutrix</taxon>
    </lineage>
</organism>
<dbReference type="Gene3D" id="2.40.128.140">
    <property type="entry name" value="Outer membrane protein"/>
    <property type="match status" value="1"/>
</dbReference>
<feature type="chain" id="PRO_5042162861" description="Lipid A deacylase LpxR family protein" evidence="1">
    <location>
        <begin position="21"/>
        <end position="321"/>
    </location>
</feature>
<accession>A0AAC9PX40</accession>
<keyword evidence="3" id="KW-1185">Reference proteome</keyword>
<keyword evidence="1" id="KW-0732">Signal</keyword>
<dbReference type="Pfam" id="PF09982">
    <property type="entry name" value="LpxR"/>
    <property type="match status" value="1"/>
</dbReference>
<dbReference type="InterPro" id="IPR037107">
    <property type="entry name" value="Put_OMP_sf"/>
</dbReference>
<dbReference type="Proteomes" id="UP000187506">
    <property type="component" value="Chromosome"/>
</dbReference>
<proteinExistence type="predicted"/>
<evidence type="ECO:0000313" key="3">
    <source>
        <dbReference type="Proteomes" id="UP000187506"/>
    </source>
</evidence>
<reference evidence="2 3" key="1">
    <citation type="submission" date="2017-01" db="EMBL/GenBank/DDBJ databases">
        <title>Complete genome of Lacinutrix venerupis DOK2-8 isolated from seawater in Dokdo.</title>
        <authorList>
            <person name="Chi W.-J."/>
            <person name="Kim J.H."/>
        </authorList>
    </citation>
    <scope>NUCLEOTIDE SEQUENCE [LARGE SCALE GENOMIC DNA]</scope>
    <source>
        <strain evidence="2 3">DOK2-8</strain>
    </source>
</reference>
<sequence>MNKHLITLLFLFLTIALANAQKIDNMVSFRDINNNSYFRINYENDYFAATDENYTQGYNFEMFLDRLEKNPINHLFFTPENSLTKYGLSIEHIGFTPNDYASEDIQFGDRPFASAIMLKSMQITVNTENKTRFTSSFNLGLIGPGAFGKEMQVGIHKWTGNKIPKGWKNQIKNDVVINYELGFEKQILKYNNLLSLQLITNVKAGTLFTNASAGFNTTFGIIDAPFAAKENRKRNFKLYAYFQPMASVIAYDATLQGGLFNTKSPYTISNNNIKRLTAQYHYGIVLKTKTLYFEYSRAAITREFSTGSAAKYGGIKIGFTF</sequence>
<evidence type="ECO:0000313" key="2">
    <source>
        <dbReference type="EMBL" id="APY00398.1"/>
    </source>
</evidence>
<dbReference type="InterPro" id="IPR018707">
    <property type="entry name" value="LpxR"/>
</dbReference>
<dbReference type="AlphaFoldDB" id="A0AAC9PX40"/>
<feature type="signal peptide" evidence="1">
    <location>
        <begin position="1"/>
        <end position="20"/>
    </location>
</feature>
<dbReference type="EMBL" id="CP019352">
    <property type="protein sequence ID" value="APY00398.1"/>
    <property type="molecule type" value="Genomic_DNA"/>
</dbReference>
<dbReference type="RefSeq" id="WP_076733304.1">
    <property type="nucleotide sequence ID" value="NZ_CP019352.1"/>
</dbReference>
<dbReference type="KEGG" id="lvn:BWR22_08730"/>
<gene>
    <name evidence="2" type="ORF">BWR22_08730</name>
</gene>
<evidence type="ECO:0000256" key="1">
    <source>
        <dbReference type="SAM" id="SignalP"/>
    </source>
</evidence>